<evidence type="ECO:0000256" key="2">
    <source>
        <dbReference type="PROSITE-ProRule" id="PRU00121"/>
    </source>
</evidence>
<reference evidence="4" key="1">
    <citation type="journal article" date="2023" name="Mol. Biol. Evol.">
        <title>Third-Generation Sequencing Reveals the Adaptive Role of the Epigenome in Three Deep-Sea Polychaetes.</title>
        <authorList>
            <person name="Perez M."/>
            <person name="Aroh O."/>
            <person name="Sun Y."/>
            <person name="Lan Y."/>
            <person name="Juniper S.K."/>
            <person name="Young C.R."/>
            <person name="Angers B."/>
            <person name="Qian P.Y."/>
        </authorList>
    </citation>
    <scope>NUCLEOTIDE SEQUENCE</scope>
    <source>
        <strain evidence="4">R07B-5</strain>
    </source>
</reference>
<dbReference type="InterPro" id="IPR051941">
    <property type="entry name" value="BG_Antigen-Binding_Lectin"/>
</dbReference>
<dbReference type="InterPro" id="IPR000001">
    <property type="entry name" value="Kringle"/>
</dbReference>
<dbReference type="PANTHER" id="PTHR45713:SF6">
    <property type="entry name" value="F5_8 TYPE C DOMAIN-CONTAINING PROTEIN"/>
    <property type="match status" value="1"/>
</dbReference>
<dbReference type="SUPFAM" id="SSF49785">
    <property type="entry name" value="Galactose-binding domain-like"/>
    <property type="match status" value="1"/>
</dbReference>
<organism evidence="4 5">
    <name type="scientific">Ridgeia piscesae</name>
    <name type="common">Tubeworm</name>
    <dbReference type="NCBI Taxonomy" id="27915"/>
    <lineage>
        <taxon>Eukaryota</taxon>
        <taxon>Metazoa</taxon>
        <taxon>Spiralia</taxon>
        <taxon>Lophotrochozoa</taxon>
        <taxon>Annelida</taxon>
        <taxon>Polychaeta</taxon>
        <taxon>Sedentaria</taxon>
        <taxon>Canalipalpata</taxon>
        <taxon>Sabellida</taxon>
        <taxon>Siboglinidae</taxon>
        <taxon>Ridgeia</taxon>
    </lineage>
</organism>
<dbReference type="Pfam" id="PF00754">
    <property type="entry name" value="F5_F8_type_C"/>
    <property type="match status" value="1"/>
</dbReference>
<dbReference type="PROSITE" id="PS50070">
    <property type="entry name" value="KRINGLE_2"/>
    <property type="match status" value="1"/>
</dbReference>
<name>A0AAD9JBU0_RIDPI</name>
<dbReference type="EMBL" id="JAODUO010002846">
    <property type="protein sequence ID" value="KAK2150076.1"/>
    <property type="molecule type" value="Genomic_DNA"/>
</dbReference>
<feature type="domain" description="Kringle" evidence="3">
    <location>
        <begin position="136"/>
        <end position="215"/>
    </location>
</feature>
<dbReference type="AlphaFoldDB" id="A0AAD9JBU0"/>
<dbReference type="SUPFAM" id="SSF49265">
    <property type="entry name" value="Fibronectin type III"/>
    <property type="match status" value="1"/>
</dbReference>
<comment type="caution">
    <text evidence="2">Lacks conserved residue(s) required for the propagation of feature annotation.</text>
</comment>
<dbReference type="InterPro" id="IPR008979">
    <property type="entry name" value="Galactose-bd-like_sf"/>
</dbReference>
<evidence type="ECO:0000313" key="5">
    <source>
        <dbReference type="Proteomes" id="UP001209878"/>
    </source>
</evidence>
<dbReference type="SMART" id="SM00130">
    <property type="entry name" value="KR"/>
    <property type="match status" value="1"/>
</dbReference>
<keyword evidence="5" id="KW-1185">Reference proteome</keyword>
<comment type="caution">
    <text evidence="4">The sequence shown here is derived from an EMBL/GenBank/DDBJ whole genome shotgun (WGS) entry which is preliminary data.</text>
</comment>
<dbReference type="PANTHER" id="PTHR45713">
    <property type="entry name" value="FTP DOMAIN-CONTAINING PROTEIN"/>
    <property type="match status" value="1"/>
</dbReference>
<dbReference type="InterPro" id="IPR036116">
    <property type="entry name" value="FN3_sf"/>
</dbReference>
<evidence type="ECO:0000259" key="3">
    <source>
        <dbReference type="PROSITE" id="PS50070"/>
    </source>
</evidence>
<dbReference type="CDD" id="cd00063">
    <property type="entry name" value="FN3"/>
    <property type="match status" value="2"/>
</dbReference>
<keyword evidence="1" id="KW-1015">Disulfide bond</keyword>
<accession>A0AAD9JBU0</accession>
<protein>
    <recommendedName>
        <fullName evidence="3">Kringle domain-containing protein</fullName>
    </recommendedName>
</protein>
<dbReference type="Proteomes" id="UP001209878">
    <property type="component" value="Unassembled WGS sequence"/>
</dbReference>
<dbReference type="InterPro" id="IPR003961">
    <property type="entry name" value="FN3_dom"/>
</dbReference>
<sequence length="515" mass="56796">MFPFFDVGHPCRFDSSSTSRGSCIFPCRCTKGCDQDTGQCLDGGQCKDDHPSGYKWSEPACQIGNVAFHKTASQSTAKWNERYPASKAVDGSIDRSYQHCAVPNGVGDTNAWWKVDLGENYKMSRVIIYNGNKGSDCYYDDEKGNHYMGRTSRVGSRTCRAWSSDWSRPDSSFPDGSKSAAGHYCRNPHEAGEGDRPWCYYNSNHNWLYCRVNRCQCDDGHLGVFCDTTCHCSSGSCDKTTGHCPSGCAAGWSGDNCQTGAQQSSAFTLSVGNSYDVNDHTQCASHNGAVAAGATVNESCTATGRYLSIRINGEADNHLATLCEVVVIGHKYICTYPLFPKPKFRSSVTPAINDVTSSNATVSWPRAADIPTDLEDYYHYMLWLQADGEREKNVTRVEQGAGEQRMEARITGLTFNVKYSLRLEPYRELNGEREGGASTGTITESGCDDMTTVRVEYKVDTSDSWNSVQPNKVTTTYVAIDGLSNGRYEVRLVVINNENLNSTSASKYVDFRMSE</sequence>
<evidence type="ECO:0000256" key="1">
    <source>
        <dbReference type="ARBA" id="ARBA00023157"/>
    </source>
</evidence>
<dbReference type="InterPro" id="IPR000421">
    <property type="entry name" value="FA58C"/>
</dbReference>
<dbReference type="Gene3D" id="2.60.120.260">
    <property type="entry name" value="Galactose-binding domain-like"/>
    <property type="match status" value="2"/>
</dbReference>
<keyword evidence="2" id="KW-0420">Kringle</keyword>
<gene>
    <name evidence="4" type="ORF">NP493_2864g00000</name>
</gene>
<dbReference type="SUPFAM" id="SSF57440">
    <property type="entry name" value="Kringle-like"/>
    <property type="match status" value="1"/>
</dbReference>
<evidence type="ECO:0000313" key="4">
    <source>
        <dbReference type="EMBL" id="KAK2150076.1"/>
    </source>
</evidence>
<proteinExistence type="predicted"/>
<dbReference type="InterPro" id="IPR013806">
    <property type="entry name" value="Kringle-like"/>
</dbReference>